<feature type="domain" description="MYND-type" evidence="5">
    <location>
        <begin position="29"/>
        <end position="71"/>
    </location>
</feature>
<keyword evidence="3" id="KW-0862">Zinc</keyword>
<evidence type="ECO:0000313" key="6">
    <source>
        <dbReference type="Proteomes" id="UP000694867"/>
    </source>
</evidence>
<evidence type="ECO:0000256" key="3">
    <source>
        <dbReference type="ARBA" id="ARBA00022833"/>
    </source>
</evidence>
<keyword evidence="6" id="KW-1185">Reference proteome</keyword>
<dbReference type="PROSITE" id="PS50865">
    <property type="entry name" value="ZF_MYND_2"/>
    <property type="match status" value="1"/>
</dbReference>
<organism evidence="6 7">
    <name type="scientific">Galendromus occidentalis</name>
    <name type="common">western predatory mite</name>
    <dbReference type="NCBI Taxonomy" id="34638"/>
    <lineage>
        <taxon>Eukaryota</taxon>
        <taxon>Metazoa</taxon>
        <taxon>Ecdysozoa</taxon>
        <taxon>Arthropoda</taxon>
        <taxon>Chelicerata</taxon>
        <taxon>Arachnida</taxon>
        <taxon>Acari</taxon>
        <taxon>Parasitiformes</taxon>
        <taxon>Mesostigmata</taxon>
        <taxon>Gamasina</taxon>
        <taxon>Phytoseioidea</taxon>
        <taxon>Phytoseiidae</taxon>
        <taxon>Typhlodrominae</taxon>
        <taxon>Galendromus</taxon>
    </lineage>
</organism>
<accession>A0AAJ7PB27</accession>
<proteinExistence type="predicted"/>
<evidence type="ECO:0000259" key="5">
    <source>
        <dbReference type="PROSITE" id="PS50865"/>
    </source>
</evidence>
<dbReference type="AlphaFoldDB" id="A0AAJ7PB27"/>
<dbReference type="KEGG" id="goe:108865211"/>
<dbReference type="SUPFAM" id="SSF144232">
    <property type="entry name" value="HIT/MYND zinc finger-like"/>
    <property type="match status" value="1"/>
</dbReference>
<dbReference type="Proteomes" id="UP000694867">
    <property type="component" value="Unplaced"/>
</dbReference>
<name>A0AAJ7PB27_9ACAR</name>
<dbReference type="InterPro" id="IPR002893">
    <property type="entry name" value="Znf_MYND"/>
</dbReference>
<protein>
    <submittedName>
        <fullName evidence="7">SET and MYND domain-containing protein DDB_G0292140-like</fullName>
    </submittedName>
</protein>
<evidence type="ECO:0000256" key="4">
    <source>
        <dbReference type="PROSITE-ProRule" id="PRU00134"/>
    </source>
</evidence>
<dbReference type="InterPro" id="IPR050869">
    <property type="entry name" value="H3K4_H4K5_MeTrfase"/>
</dbReference>
<dbReference type="Pfam" id="PF01753">
    <property type="entry name" value="zf-MYND"/>
    <property type="match status" value="1"/>
</dbReference>
<dbReference type="Gene3D" id="2.170.270.10">
    <property type="entry name" value="SET domain"/>
    <property type="match status" value="1"/>
</dbReference>
<sequence length="408" mass="46832">MLSFRKGDVVHSDEPYSAVVSDSLLGSVCSCCFSEFPRNRANYNRCFGCGTVTYCSTACQLEDADDHEIECRIMSTSSEQPDEYTRLILRTAARYSRERDIGQHTIGEYFGHRRIFDDLMSHIDDIGDDDLLRHFDYAKIIRKMLRSSETHISVELVMIIILKLCINAHSIIDSDSGTGKSLGAAVYLAASIIDHTCECIDDYIQLFDGKRIYLKALRDFSVDDPLQIRTHYIALDYPYGRRQRLLLSKYYFKCKCNRCLIDAKLPGTRLLEDLESFLSMPADDSWWDAAREVFPYFSQIPVTNSYHHILLKRLRNISSGLSCFGEASAFGYMALIGAASVHEKQRILYHLSYDMARSGSNHPRSENYAIFRRIQKMTIELLEDIFHKNHPLVLSIRKLTSLKRIKSS</sequence>
<dbReference type="GeneID" id="108865211"/>
<evidence type="ECO:0000313" key="7">
    <source>
        <dbReference type="RefSeq" id="XP_018497536.1"/>
    </source>
</evidence>
<gene>
    <name evidence="7" type="primary">LOC108865211</name>
</gene>
<dbReference type="GO" id="GO:0008270">
    <property type="term" value="F:zinc ion binding"/>
    <property type="evidence" value="ECO:0007669"/>
    <property type="project" value="UniProtKB-KW"/>
</dbReference>
<dbReference type="Gene3D" id="6.10.140.2220">
    <property type="match status" value="1"/>
</dbReference>
<dbReference type="PANTHER" id="PTHR12197:SF251">
    <property type="entry name" value="EG:BACR7C10.4 PROTEIN"/>
    <property type="match status" value="1"/>
</dbReference>
<keyword evidence="2 4" id="KW-0863">Zinc-finger</keyword>
<dbReference type="InterPro" id="IPR046341">
    <property type="entry name" value="SET_dom_sf"/>
</dbReference>
<keyword evidence="1" id="KW-0479">Metal-binding</keyword>
<evidence type="ECO:0000256" key="1">
    <source>
        <dbReference type="ARBA" id="ARBA00022723"/>
    </source>
</evidence>
<dbReference type="PANTHER" id="PTHR12197">
    <property type="entry name" value="HISTONE-LYSINE N-METHYLTRANSFERASE SMYD"/>
    <property type="match status" value="1"/>
</dbReference>
<reference evidence="7" key="1">
    <citation type="submission" date="2025-08" db="UniProtKB">
        <authorList>
            <consortium name="RefSeq"/>
        </authorList>
    </citation>
    <scope>IDENTIFICATION</scope>
</reference>
<dbReference type="GO" id="GO:0005634">
    <property type="term" value="C:nucleus"/>
    <property type="evidence" value="ECO:0007669"/>
    <property type="project" value="TreeGrafter"/>
</dbReference>
<evidence type="ECO:0000256" key="2">
    <source>
        <dbReference type="ARBA" id="ARBA00022771"/>
    </source>
</evidence>
<dbReference type="PROSITE" id="PS01360">
    <property type="entry name" value="ZF_MYND_1"/>
    <property type="match status" value="1"/>
</dbReference>
<dbReference type="RefSeq" id="XP_018497536.1">
    <property type="nucleotide sequence ID" value="XM_018642020.1"/>
</dbReference>
<dbReference type="Gene3D" id="1.10.220.160">
    <property type="match status" value="1"/>
</dbReference>